<keyword evidence="2" id="KW-1185">Reference proteome</keyword>
<evidence type="ECO:0000313" key="3">
    <source>
        <dbReference type="RefSeq" id="XP_028342785.1"/>
    </source>
</evidence>
<evidence type="ECO:0000256" key="1">
    <source>
        <dbReference type="SAM" id="MobiDB-lite"/>
    </source>
</evidence>
<dbReference type="InParanoid" id="A0A455B1J2"/>
<evidence type="ECO:0000313" key="2">
    <source>
        <dbReference type="Proteomes" id="UP000248484"/>
    </source>
</evidence>
<proteinExistence type="predicted"/>
<dbReference type="GeneID" id="112065637"/>
<feature type="compositionally biased region" description="Low complexity" evidence="1">
    <location>
        <begin position="82"/>
        <end position="101"/>
    </location>
</feature>
<reference evidence="3" key="1">
    <citation type="submission" date="2025-08" db="UniProtKB">
        <authorList>
            <consortium name="RefSeq"/>
        </authorList>
    </citation>
    <scope>IDENTIFICATION</scope>
    <source>
        <tissue evidence="3">Muscle</tissue>
    </source>
</reference>
<feature type="region of interest" description="Disordered" evidence="1">
    <location>
        <begin position="41"/>
        <end position="204"/>
    </location>
</feature>
<protein>
    <submittedName>
        <fullName evidence="3">Translation initiation factor IF-2-like</fullName>
    </submittedName>
</protein>
<dbReference type="RefSeq" id="XP_028342785.1">
    <property type="nucleotide sequence ID" value="XM_028486984.1"/>
</dbReference>
<feature type="compositionally biased region" description="Pro residues" evidence="1">
    <location>
        <begin position="179"/>
        <end position="190"/>
    </location>
</feature>
<feature type="compositionally biased region" description="Basic residues" evidence="1">
    <location>
        <begin position="58"/>
        <end position="71"/>
    </location>
</feature>
<accession>A0A455B1J2</accession>
<dbReference type="Proteomes" id="UP000248484">
    <property type="component" value="Unplaced"/>
</dbReference>
<name>A0A455B1J2_PHYMC</name>
<feature type="non-terminal residue" evidence="3">
    <location>
        <position position="1"/>
    </location>
</feature>
<feature type="compositionally biased region" description="Pro residues" evidence="1">
    <location>
        <begin position="111"/>
        <end position="120"/>
    </location>
</feature>
<gene>
    <name evidence="3" type="primary">LOC112065637</name>
</gene>
<dbReference type="KEGG" id="pcad:112065637"/>
<organism evidence="2 3">
    <name type="scientific">Physeter macrocephalus</name>
    <name type="common">Sperm whale</name>
    <name type="synonym">Physeter catodon</name>
    <dbReference type="NCBI Taxonomy" id="9755"/>
    <lineage>
        <taxon>Eukaryota</taxon>
        <taxon>Metazoa</taxon>
        <taxon>Chordata</taxon>
        <taxon>Craniata</taxon>
        <taxon>Vertebrata</taxon>
        <taxon>Euteleostomi</taxon>
        <taxon>Mammalia</taxon>
        <taxon>Eutheria</taxon>
        <taxon>Laurasiatheria</taxon>
        <taxon>Artiodactyla</taxon>
        <taxon>Whippomorpha</taxon>
        <taxon>Cetacea</taxon>
        <taxon>Odontoceti</taxon>
        <taxon>Physeteridae</taxon>
        <taxon>Physeter</taxon>
    </lineage>
</organism>
<sequence>LPAYQKLTSGIQLRMPQKVRCIHGANPAARGQPLALLASSPNLPTLVEPNPARAGVHGPRRAWARPRKARPERRSGPPQTQARPGPARPAARRCLPAASRAGVKGRRDPDPTPAPGPPAPAASARLPPASPPTRRAAHSPRAPAAEPPPDTGAGPGPARPALHKVTAPELRGGGAWAPEVPPPGSAPPVPTGGHFRSRGVQLGL</sequence>
<dbReference type="AlphaFoldDB" id="A0A455B1J2"/>